<evidence type="ECO:0000256" key="6">
    <source>
        <dbReference type="ARBA" id="ARBA00023136"/>
    </source>
</evidence>
<dbReference type="SUPFAM" id="SSF103088">
    <property type="entry name" value="OmpA-like"/>
    <property type="match status" value="1"/>
</dbReference>
<dbReference type="Gene3D" id="3.30.1330.60">
    <property type="entry name" value="OmpA-like domain"/>
    <property type="match status" value="1"/>
</dbReference>
<feature type="domain" description="OmpA-like" evidence="11">
    <location>
        <begin position="168"/>
        <end position="287"/>
    </location>
</feature>
<feature type="transmembrane region" description="Helical" evidence="10">
    <location>
        <begin position="26"/>
        <end position="45"/>
    </location>
</feature>
<evidence type="ECO:0000256" key="4">
    <source>
        <dbReference type="ARBA" id="ARBA00022692"/>
    </source>
</evidence>
<keyword evidence="5 10" id="KW-1133">Transmembrane helix</keyword>
<dbReference type="PROSITE" id="PS51123">
    <property type="entry name" value="OMPA_2"/>
    <property type="match status" value="1"/>
</dbReference>
<dbReference type="PANTHER" id="PTHR30329:SF21">
    <property type="entry name" value="LIPOPROTEIN YIAD-RELATED"/>
    <property type="match status" value="1"/>
</dbReference>
<organism evidence="12 13">
    <name type="scientific">Pseudoxanthomonas daejeonensis</name>
    <dbReference type="NCBI Taxonomy" id="266062"/>
    <lineage>
        <taxon>Bacteria</taxon>
        <taxon>Pseudomonadati</taxon>
        <taxon>Pseudomonadota</taxon>
        <taxon>Gammaproteobacteria</taxon>
        <taxon>Lysobacterales</taxon>
        <taxon>Lysobacteraceae</taxon>
        <taxon>Pseudoxanthomonas</taxon>
    </lineage>
</organism>
<dbReference type="RefSeq" id="WP_162410471.1">
    <property type="nucleotide sequence ID" value="NZ_PDWN01000009.1"/>
</dbReference>
<feature type="region of interest" description="Disordered" evidence="9">
    <location>
        <begin position="98"/>
        <end position="121"/>
    </location>
</feature>
<keyword evidence="8" id="KW-0175">Coiled coil</keyword>
<dbReference type="EMBL" id="PDWN01000009">
    <property type="protein sequence ID" value="KAF1694002.1"/>
    <property type="molecule type" value="Genomic_DNA"/>
</dbReference>
<feature type="coiled-coil region" evidence="8">
    <location>
        <begin position="125"/>
        <end position="152"/>
    </location>
</feature>
<dbReference type="Pfam" id="PF00691">
    <property type="entry name" value="OmpA"/>
    <property type="match status" value="1"/>
</dbReference>
<evidence type="ECO:0000256" key="1">
    <source>
        <dbReference type="ARBA" id="ARBA00004162"/>
    </source>
</evidence>
<evidence type="ECO:0000313" key="12">
    <source>
        <dbReference type="EMBL" id="KAF1694002.1"/>
    </source>
</evidence>
<feature type="compositionally biased region" description="Basic and acidic residues" evidence="9">
    <location>
        <begin position="109"/>
        <end position="121"/>
    </location>
</feature>
<name>A0ABQ6Z625_9GAMM</name>
<evidence type="ECO:0000256" key="9">
    <source>
        <dbReference type="SAM" id="MobiDB-lite"/>
    </source>
</evidence>
<keyword evidence="13" id="KW-1185">Reference proteome</keyword>
<dbReference type="Proteomes" id="UP000788419">
    <property type="component" value="Unassembled WGS sequence"/>
</dbReference>
<dbReference type="NCBIfam" id="NF006548">
    <property type="entry name" value="PRK09041.1"/>
    <property type="match status" value="1"/>
</dbReference>
<sequence length="326" mass="34553">MDKNQPIIIRRVKKVSGGHHGGAWKVAYADFVTAMMAFFLVMWLVGIASKEQKAAVSEYFKNPSAVEGTAAIPGTSSLGPGGASDKLIPTANALSMPGGIGPKVGEPGEATRSRIPSEADADARAAAAAEDRRQLEELRKDLEAAVEKSLALAPFKDQLLIDLTPEGLRVQIVDRLNRPMFDLGSSSMKDYTIEVMHELGTLLSNTPHKIALAGHTDETPFQAPRGYGNWELSSDRANAARRALLEGGLDEERIARVVGLASSVPFDRNDPRAPINRRISIVVLNRTPDAVPDALAAPPASAPTSPATEPVDTRTGTGAVTATAHG</sequence>
<feature type="region of interest" description="Disordered" evidence="9">
    <location>
        <begin position="293"/>
        <end position="326"/>
    </location>
</feature>
<comment type="subcellular location">
    <subcellularLocation>
        <location evidence="1">Cell membrane</location>
        <topology evidence="1">Single-pass membrane protein</topology>
    </subcellularLocation>
</comment>
<evidence type="ECO:0000256" key="2">
    <source>
        <dbReference type="ARBA" id="ARBA00008914"/>
    </source>
</evidence>
<keyword evidence="3" id="KW-1003">Cell membrane</keyword>
<evidence type="ECO:0000256" key="7">
    <source>
        <dbReference type="PROSITE-ProRule" id="PRU00473"/>
    </source>
</evidence>
<keyword evidence="6 7" id="KW-0472">Membrane</keyword>
<evidence type="ECO:0000256" key="10">
    <source>
        <dbReference type="SAM" id="Phobius"/>
    </source>
</evidence>
<dbReference type="InterPro" id="IPR050330">
    <property type="entry name" value="Bact_OuterMem_StrucFunc"/>
</dbReference>
<dbReference type="CDD" id="cd07185">
    <property type="entry name" value="OmpA_C-like"/>
    <property type="match status" value="1"/>
</dbReference>
<dbReference type="Pfam" id="PF13677">
    <property type="entry name" value="MotB_plug"/>
    <property type="match status" value="1"/>
</dbReference>
<accession>A0ABQ6Z625</accession>
<proteinExistence type="inferred from homology"/>
<evidence type="ECO:0000313" key="13">
    <source>
        <dbReference type="Proteomes" id="UP000788419"/>
    </source>
</evidence>
<evidence type="ECO:0000256" key="3">
    <source>
        <dbReference type="ARBA" id="ARBA00022475"/>
    </source>
</evidence>
<dbReference type="PANTHER" id="PTHR30329">
    <property type="entry name" value="STATOR ELEMENT OF FLAGELLAR MOTOR COMPLEX"/>
    <property type="match status" value="1"/>
</dbReference>
<reference evidence="12 13" key="1">
    <citation type="submission" date="2017-10" db="EMBL/GenBank/DDBJ databases">
        <title>Whole genome sequencing of members of genus Pseudoxanthomonas.</title>
        <authorList>
            <person name="Kumar S."/>
            <person name="Bansal K."/>
            <person name="Kaur A."/>
            <person name="Patil P."/>
            <person name="Sharma S."/>
            <person name="Patil P.B."/>
        </authorList>
    </citation>
    <scope>NUCLEOTIDE SEQUENCE [LARGE SCALE GENOMIC DNA]</scope>
    <source>
        <strain evidence="12 13">DSM 17801</strain>
    </source>
</reference>
<dbReference type="InterPro" id="IPR025713">
    <property type="entry name" value="MotB-like_N_dom"/>
</dbReference>
<dbReference type="InterPro" id="IPR006665">
    <property type="entry name" value="OmpA-like"/>
</dbReference>
<comment type="similarity">
    <text evidence="2">Belongs to the MotB family.</text>
</comment>
<dbReference type="InterPro" id="IPR036737">
    <property type="entry name" value="OmpA-like_sf"/>
</dbReference>
<comment type="caution">
    <text evidence="12">The sequence shown here is derived from an EMBL/GenBank/DDBJ whole genome shotgun (WGS) entry which is preliminary data.</text>
</comment>
<protein>
    <submittedName>
        <fullName evidence="12">Motility protein MotB</fullName>
    </submittedName>
</protein>
<keyword evidence="4 10" id="KW-0812">Transmembrane</keyword>
<evidence type="ECO:0000256" key="8">
    <source>
        <dbReference type="SAM" id="Coils"/>
    </source>
</evidence>
<evidence type="ECO:0000256" key="5">
    <source>
        <dbReference type="ARBA" id="ARBA00022989"/>
    </source>
</evidence>
<evidence type="ECO:0000259" key="11">
    <source>
        <dbReference type="PROSITE" id="PS51123"/>
    </source>
</evidence>
<gene>
    <name evidence="12" type="ORF">CSC65_10085</name>
</gene>